<dbReference type="OMA" id="WKAWVGF"/>
<dbReference type="SUPFAM" id="SSF58038">
    <property type="entry name" value="SNARE fusion complex"/>
    <property type="match status" value="1"/>
</dbReference>
<dbReference type="FunFam" id="1.20.5.110:FF:000057">
    <property type="entry name" value="SNARE complex subunit (Bet1), putative"/>
    <property type="match status" value="1"/>
</dbReference>
<dbReference type="InterPro" id="IPR000727">
    <property type="entry name" value="T_SNARE_dom"/>
</dbReference>
<dbReference type="VEuPathDB" id="FungiDB:LEMA_P099160.1"/>
<dbReference type="STRING" id="985895.E4ZZS5"/>
<evidence type="ECO:0000256" key="7">
    <source>
        <dbReference type="ARBA" id="ARBA00023136"/>
    </source>
</evidence>
<dbReference type="eggNOG" id="KOG3385">
    <property type="taxonomic scope" value="Eukaryota"/>
</dbReference>
<evidence type="ECO:0000256" key="9">
    <source>
        <dbReference type="SAM" id="MobiDB-lite"/>
    </source>
</evidence>
<evidence type="ECO:0000256" key="4">
    <source>
        <dbReference type="ARBA" id="ARBA00022927"/>
    </source>
</evidence>
<feature type="compositionally biased region" description="Polar residues" evidence="9">
    <location>
        <begin position="49"/>
        <end position="59"/>
    </location>
</feature>
<comment type="subcellular location">
    <subcellularLocation>
        <location evidence="8">Endomembrane system</location>
        <topology evidence="8">Single-pass type IV membrane protein</topology>
    </subcellularLocation>
    <subcellularLocation>
        <location evidence="1">Golgi apparatus membrane</location>
    </subcellularLocation>
</comment>
<name>E4ZZS5_LEPMJ</name>
<reference evidence="13" key="1">
    <citation type="journal article" date="2011" name="Nat. Commun.">
        <title>Effector diversification within compartments of the Leptosphaeria maculans genome affected by Repeat-Induced Point mutations.</title>
        <authorList>
            <person name="Rouxel T."/>
            <person name="Grandaubert J."/>
            <person name="Hane J.K."/>
            <person name="Hoede C."/>
            <person name="van de Wouw A.P."/>
            <person name="Couloux A."/>
            <person name="Dominguez V."/>
            <person name="Anthouard V."/>
            <person name="Bally P."/>
            <person name="Bourras S."/>
            <person name="Cozijnsen A.J."/>
            <person name="Ciuffetti L.M."/>
            <person name="Degrave A."/>
            <person name="Dilmaghani A."/>
            <person name="Duret L."/>
            <person name="Fudal I."/>
            <person name="Goodwin S.B."/>
            <person name="Gout L."/>
            <person name="Glaser N."/>
            <person name="Linglin J."/>
            <person name="Kema G.H.J."/>
            <person name="Lapalu N."/>
            <person name="Lawrence C.B."/>
            <person name="May K."/>
            <person name="Meyer M."/>
            <person name="Ollivier B."/>
            <person name="Poulain J."/>
            <person name="Schoch C.L."/>
            <person name="Simon A."/>
            <person name="Spatafora J.W."/>
            <person name="Stachowiak A."/>
            <person name="Turgeon B.G."/>
            <person name="Tyler B.M."/>
            <person name="Vincent D."/>
            <person name="Weissenbach J."/>
            <person name="Amselem J."/>
            <person name="Quesneville H."/>
            <person name="Oliver R.P."/>
            <person name="Wincker P."/>
            <person name="Balesdent M.-H."/>
            <person name="Howlett B.J."/>
        </authorList>
    </citation>
    <scope>NUCLEOTIDE SEQUENCE [LARGE SCALE GENOMIC DNA]</scope>
    <source>
        <strain evidence="13">JN3 / isolate v23.1.3 / race Av1-4-5-6-7-8</strain>
    </source>
</reference>
<feature type="domain" description="T-SNARE coiled-coil homology" evidence="11">
    <location>
        <begin position="152"/>
        <end position="214"/>
    </location>
</feature>
<dbReference type="HOGENOM" id="CLU_086133_1_0_1"/>
<evidence type="ECO:0000256" key="1">
    <source>
        <dbReference type="ARBA" id="ARBA00004394"/>
    </source>
</evidence>
<keyword evidence="7 10" id="KW-0472">Membrane</keyword>
<keyword evidence="13" id="KW-1185">Reference proteome</keyword>
<evidence type="ECO:0000256" key="8">
    <source>
        <dbReference type="ARBA" id="ARBA00046280"/>
    </source>
</evidence>
<keyword evidence="6" id="KW-0333">Golgi apparatus</keyword>
<evidence type="ECO:0000256" key="6">
    <source>
        <dbReference type="ARBA" id="ARBA00023034"/>
    </source>
</evidence>
<evidence type="ECO:0000313" key="13">
    <source>
        <dbReference type="Proteomes" id="UP000002668"/>
    </source>
</evidence>
<proteinExistence type="predicted"/>
<dbReference type="OrthoDB" id="261831at2759"/>
<keyword evidence="5 10" id="KW-1133">Transmembrane helix</keyword>
<organism evidence="13">
    <name type="scientific">Leptosphaeria maculans (strain JN3 / isolate v23.1.3 / race Av1-4-5-6-7-8)</name>
    <name type="common">Blackleg fungus</name>
    <name type="synonym">Phoma lingam</name>
    <dbReference type="NCBI Taxonomy" id="985895"/>
    <lineage>
        <taxon>Eukaryota</taxon>
        <taxon>Fungi</taxon>
        <taxon>Dikarya</taxon>
        <taxon>Ascomycota</taxon>
        <taxon>Pezizomycotina</taxon>
        <taxon>Dothideomycetes</taxon>
        <taxon>Pleosporomycetidae</taxon>
        <taxon>Pleosporales</taxon>
        <taxon>Pleosporineae</taxon>
        <taxon>Leptosphaeriaceae</taxon>
        <taxon>Plenodomus</taxon>
        <taxon>Plenodomus lingam/Leptosphaeria maculans species complex</taxon>
    </lineage>
</organism>
<sequence>MWSSTAICNIARDFNTVSPRQEHQGTVADHQAMSSRFGRATDAGDDLFSTYNRSASPSKSKSRTAKSPYSAAGGYGYTATTPVGSSSFGAYPGAAAGAGVGNGIGLYPGGGGGSGGGYGLGGNGRGKEGDNNGGFRSATPNSRGQYSSAVLEELESQNEEAVGVLTGKVKMLKDLTHLIGDEIRDSTTLAEKMNDQFENSRNKIRGTMNRMLRMAQKTGVGWKVWLGFFAAVILLFWWVWLG</sequence>
<dbReference type="InParanoid" id="E4ZZS5"/>
<dbReference type="Proteomes" id="UP000002668">
    <property type="component" value="Genome"/>
</dbReference>
<dbReference type="PROSITE" id="PS50192">
    <property type="entry name" value="T_SNARE"/>
    <property type="match status" value="1"/>
</dbReference>
<dbReference type="CDD" id="cd15853">
    <property type="entry name" value="SNARE_Bet1"/>
    <property type="match status" value="1"/>
</dbReference>
<keyword evidence="4" id="KW-0653">Protein transport</keyword>
<dbReference type="AlphaFoldDB" id="E4ZZS5"/>
<protein>
    <recommendedName>
        <fullName evidence="11">t-SNARE coiled-coil homology domain-containing protein</fullName>
    </recommendedName>
</protein>
<evidence type="ECO:0000256" key="10">
    <source>
        <dbReference type="SAM" id="Phobius"/>
    </source>
</evidence>
<keyword evidence="2" id="KW-0813">Transport</keyword>
<feature type="transmembrane region" description="Helical" evidence="10">
    <location>
        <begin position="220"/>
        <end position="240"/>
    </location>
</feature>
<dbReference type="Gene3D" id="1.20.5.110">
    <property type="match status" value="1"/>
</dbReference>
<evidence type="ECO:0000313" key="12">
    <source>
        <dbReference type="EMBL" id="CBX96785.1"/>
    </source>
</evidence>
<keyword evidence="3 10" id="KW-0812">Transmembrane</keyword>
<evidence type="ECO:0000256" key="5">
    <source>
        <dbReference type="ARBA" id="ARBA00022989"/>
    </source>
</evidence>
<dbReference type="PANTHER" id="PTHR12791">
    <property type="entry name" value="GOLGI SNARE BET1-RELATED"/>
    <property type="match status" value="1"/>
</dbReference>
<evidence type="ECO:0000256" key="3">
    <source>
        <dbReference type="ARBA" id="ARBA00022692"/>
    </source>
</evidence>
<gene>
    <name evidence="12" type="ORF">LEMA_P099160.1</name>
</gene>
<dbReference type="GO" id="GO:0000139">
    <property type="term" value="C:Golgi membrane"/>
    <property type="evidence" value="ECO:0007669"/>
    <property type="project" value="UniProtKB-SubCell"/>
</dbReference>
<evidence type="ECO:0000259" key="11">
    <source>
        <dbReference type="PROSITE" id="PS50192"/>
    </source>
</evidence>
<dbReference type="GO" id="GO:0015031">
    <property type="term" value="P:protein transport"/>
    <property type="evidence" value="ECO:0007669"/>
    <property type="project" value="UniProtKB-KW"/>
</dbReference>
<dbReference type="InterPro" id="IPR039899">
    <property type="entry name" value="BET1_SNARE"/>
</dbReference>
<evidence type="ECO:0000256" key="2">
    <source>
        <dbReference type="ARBA" id="ARBA00022448"/>
    </source>
</evidence>
<feature type="region of interest" description="Disordered" evidence="9">
    <location>
        <begin position="121"/>
        <end position="143"/>
    </location>
</feature>
<dbReference type="EMBL" id="FP929130">
    <property type="protein sequence ID" value="CBX96785.1"/>
    <property type="molecule type" value="Genomic_DNA"/>
</dbReference>
<dbReference type="GeneID" id="13283383"/>
<accession>E4ZZS5</accession>
<feature type="region of interest" description="Disordered" evidence="9">
    <location>
        <begin position="48"/>
        <end position="73"/>
    </location>
</feature>